<dbReference type="AlphaFoldDB" id="A0A8S3SE08"/>
<feature type="signal peptide" evidence="1">
    <location>
        <begin position="1"/>
        <end position="25"/>
    </location>
</feature>
<dbReference type="EMBL" id="CAJPWZ010001436">
    <property type="protein sequence ID" value="CAG2215209.1"/>
    <property type="molecule type" value="Genomic_DNA"/>
</dbReference>
<dbReference type="Gene3D" id="3.40.50.150">
    <property type="entry name" value="Vaccinia Virus protein VP39"/>
    <property type="match status" value="1"/>
</dbReference>
<name>A0A8S3SE08_MYTED</name>
<dbReference type="InterPro" id="IPR029063">
    <property type="entry name" value="SAM-dependent_MTases_sf"/>
</dbReference>
<accession>A0A8S3SE08</accession>
<reference evidence="3" key="1">
    <citation type="submission" date="2021-03" db="EMBL/GenBank/DDBJ databases">
        <authorList>
            <person name="Bekaert M."/>
        </authorList>
    </citation>
    <scope>NUCLEOTIDE SEQUENCE</scope>
</reference>
<evidence type="ECO:0000313" key="3">
    <source>
        <dbReference type="EMBL" id="CAG2215209.1"/>
    </source>
</evidence>
<dbReference type="SUPFAM" id="SSF53335">
    <property type="entry name" value="S-adenosyl-L-methionine-dependent methyltransferases"/>
    <property type="match status" value="1"/>
</dbReference>
<feature type="domain" description="Methyltransferase FkbM" evidence="2">
    <location>
        <begin position="144"/>
        <end position="288"/>
    </location>
</feature>
<dbReference type="InterPro" id="IPR052514">
    <property type="entry name" value="SAM-dependent_MTase"/>
</dbReference>
<gene>
    <name evidence="3" type="ORF">MEDL_28991</name>
</gene>
<organism evidence="3 4">
    <name type="scientific">Mytilus edulis</name>
    <name type="common">Blue mussel</name>
    <dbReference type="NCBI Taxonomy" id="6550"/>
    <lineage>
        <taxon>Eukaryota</taxon>
        <taxon>Metazoa</taxon>
        <taxon>Spiralia</taxon>
        <taxon>Lophotrochozoa</taxon>
        <taxon>Mollusca</taxon>
        <taxon>Bivalvia</taxon>
        <taxon>Autobranchia</taxon>
        <taxon>Pteriomorphia</taxon>
        <taxon>Mytilida</taxon>
        <taxon>Mytiloidea</taxon>
        <taxon>Mytilidae</taxon>
        <taxon>Mytilinae</taxon>
        <taxon>Mytilus</taxon>
    </lineage>
</organism>
<evidence type="ECO:0000313" key="4">
    <source>
        <dbReference type="Proteomes" id="UP000683360"/>
    </source>
</evidence>
<keyword evidence="4" id="KW-1185">Reference proteome</keyword>
<proteinExistence type="predicted"/>
<dbReference type="Proteomes" id="UP000683360">
    <property type="component" value="Unassembled WGS sequence"/>
</dbReference>
<keyword evidence="1" id="KW-0732">Signal</keyword>
<protein>
    <recommendedName>
        <fullName evidence="2">Methyltransferase FkbM domain-containing protein</fullName>
    </recommendedName>
</protein>
<dbReference type="InterPro" id="IPR006342">
    <property type="entry name" value="FkbM_mtfrase"/>
</dbReference>
<dbReference type="PANTHER" id="PTHR34203">
    <property type="entry name" value="METHYLTRANSFERASE, FKBM FAMILY PROTEIN"/>
    <property type="match status" value="1"/>
</dbReference>
<dbReference type="NCBIfam" id="TIGR01444">
    <property type="entry name" value="fkbM_fam"/>
    <property type="match status" value="1"/>
</dbReference>
<evidence type="ECO:0000259" key="2">
    <source>
        <dbReference type="Pfam" id="PF05050"/>
    </source>
</evidence>
<comment type="caution">
    <text evidence="3">The sequence shown here is derived from an EMBL/GenBank/DDBJ whole genome shotgun (WGS) entry which is preliminary data.</text>
</comment>
<dbReference type="OrthoDB" id="6065651at2759"/>
<dbReference type="PANTHER" id="PTHR34203:SF15">
    <property type="entry name" value="SLL1173 PROTEIN"/>
    <property type="match status" value="1"/>
</dbReference>
<sequence>MRRDEQLQLLLKTIALLVLLWLVKAFINKTTPENLGLFANNIYTEEDAFGKVITRDSRGWVIDTRLSDGKITDDFVLVHLNNPPNTPIYVYPKDIDMYVSSDIIMKGEYEPYNVKIMIQYMKRFPNAVFLDLGAFVGSFSIAIAALEYKVVAVECLKSSVRRLYASMKEAGVSDRMSIIHNVISDKRKPVVIETEPGNMGLTYVDLRKSEGKEIVKSIVLDDLLEIFQFKEAIIKMDVHQFEDMVLNGAYKFFKKVNVEAVLMEFIHHQSDSYDNDGKFIVDFMEAHGLEPDVPEDIKQDYKKWQTAEILFKRKRPFSHTL</sequence>
<evidence type="ECO:0000256" key="1">
    <source>
        <dbReference type="SAM" id="SignalP"/>
    </source>
</evidence>
<feature type="chain" id="PRO_5035867592" description="Methyltransferase FkbM domain-containing protein" evidence="1">
    <location>
        <begin position="26"/>
        <end position="321"/>
    </location>
</feature>
<dbReference type="Pfam" id="PF05050">
    <property type="entry name" value="Methyltransf_21"/>
    <property type="match status" value="1"/>
</dbReference>